<comment type="cofactor">
    <cofactor evidence="1 6">
        <name>pyridoxal 5'-phosphate</name>
        <dbReference type="ChEBI" id="CHEBI:597326"/>
    </cofactor>
</comment>
<evidence type="ECO:0000256" key="5">
    <source>
        <dbReference type="ARBA" id="ARBA00022898"/>
    </source>
</evidence>
<evidence type="ECO:0000313" key="9">
    <source>
        <dbReference type="Proteomes" id="UP000178254"/>
    </source>
</evidence>
<organism evidence="8 9">
    <name type="scientific">Candidatus Magasanikbacteria bacterium RIFOXYD2_FULL_41_14</name>
    <dbReference type="NCBI Taxonomy" id="1798709"/>
    <lineage>
        <taxon>Bacteria</taxon>
        <taxon>Candidatus Magasanikiibacteriota</taxon>
    </lineage>
</organism>
<dbReference type="Pfam" id="PF00155">
    <property type="entry name" value="Aminotran_1_2"/>
    <property type="match status" value="1"/>
</dbReference>
<sequence>MFETFLNLEESATVAINSLAQEKKAKGERVYNLSAGEPMLSPHPAVAKVASIAIAEGKTLYPPVAGIPPLRQASAQWLNTTYQTNYQTANTLITCGGKFGIFAACQAFLKPDDEVLIPAPYWVSYPAIVKLFGGKPITVMGDETNNWKVSALELEKLATPKTKMLILNNAGNPTGSLYARTELAEIVSLAKARGWMIISDEVYSGLSYDGEFISLGSFPEITDNLILVQSFSKHFAMTGWRVGMIFAPEYAIKILTKIQGQSTTGTSSISQYAALSALENATEIQTQVCAEMRSRRDALVAELNTFSKEKISAPASGLYLFFPLKILGVENITSAEFCLKILRDANIALVPGSAFGCEGYARASFGAPVEELKDAVSALKKYLKM</sequence>
<evidence type="ECO:0000256" key="1">
    <source>
        <dbReference type="ARBA" id="ARBA00001933"/>
    </source>
</evidence>
<gene>
    <name evidence="8" type="ORF">A2538_03485</name>
</gene>
<dbReference type="InterPro" id="IPR015424">
    <property type="entry name" value="PyrdxlP-dep_Trfase"/>
</dbReference>
<proteinExistence type="inferred from homology"/>
<evidence type="ECO:0000256" key="4">
    <source>
        <dbReference type="ARBA" id="ARBA00022679"/>
    </source>
</evidence>
<dbReference type="SUPFAM" id="SSF53383">
    <property type="entry name" value="PLP-dependent transferases"/>
    <property type="match status" value="1"/>
</dbReference>
<dbReference type="InterPro" id="IPR015421">
    <property type="entry name" value="PyrdxlP-dep_Trfase_major"/>
</dbReference>
<dbReference type="GO" id="GO:0008483">
    <property type="term" value="F:transaminase activity"/>
    <property type="evidence" value="ECO:0007669"/>
    <property type="project" value="UniProtKB-KW"/>
</dbReference>
<dbReference type="Gene3D" id="3.40.640.10">
    <property type="entry name" value="Type I PLP-dependent aspartate aminotransferase-like (Major domain)"/>
    <property type="match status" value="1"/>
</dbReference>
<protein>
    <recommendedName>
        <fullName evidence="6">Aminotransferase</fullName>
        <ecNumber evidence="6">2.6.1.-</ecNumber>
    </recommendedName>
</protein>
<evidence type="ECO:0000256" key="2">
    <source>
        <dbReference type="ARBA" id="ARBA00007441"/>
    </source>
</evidence>
<keyword evidence="4 6" id="KW-0808">Transferase</keyword>
<dbReference type="STRING" id="1798709.A2538_03485"/>
<dbReference type="CDD" id="cd00609">
    <property type="entry name" value="AAT_like"/>
    <property type="match status" value="1"/>
</dbReference>
<evidence type="ECO:0000256" key="3">
    <source>
        <dbReference type="ARBA" id="ARBA00022576"/>
    </source>
</evidence>
<dbReference type="GO" id="GO:0030170">
    <property type="term" value="F:pyridoxal phosphate binding"/>
    <property type="evidence" value="ECO:0007669"/>
    <property type="project" value="InterPro"/>
</dbReference>
<comment type="caution">
    <text evidence="8">The sequence shown here is derived from an EMBL/GenBank/DDBJ whole genome shotgun (WGS) entry which is preliminary data.</text>
</comment>
<dbReference type="Gene3D" id="3.90.1150.10">
    <property type="entry name" value="Aspartate Aminotransferase, domain 1"/>
    <property type="match status" value="1"/>
</dbReference>
<dbReference type="InterPro" id="IPR050596">
    <property type="entry name" value="AspAT/PAT-like"/>
</dbReference>
<comment type="similarity">
    <text evidence="2 6">Belongs to the class-I pyridoxal-phosphate-dependent aminotransferase family.</text>
</comment>
<dbReference type="InterPro" id="IPR015422">
    <property type="entry name" value="PyrdxlP-dep_Trfase_small"/>
</dbReference>
<dbReference type="PANTHER" id="PTHR46383">
    <property type="entry name" value="ASPARTATE AMINOTRANSFERASE"/>
    <property type="match status" value="1"/>
</dbReference>
<dbReference type="Proteomes" id="UP000178254">
    <property type="component" value="Unassembled WGS sequence"/>
</dbReference>
<dbReference type="PANTHER" id="PTHR46383:SF1">
    <property type="entry name" value="ASPARTATE AMINOTRANSFERASE"/>
    <property type="match status" value="1"/>
</dbReference>
<feature type="domain" description="Aminotransferase class I/classII large" evidence="7">
    <location>
        <begin position="30"/>
        <end position="379"/>
    </location>
</feature>
<evidence type="ECO:0000259" key="7">
    <source>
        <dbReference type="Pfam" id="PF00155"/>
    </source>
</evidence>
<evidence type="ECO:0000313" key="8">
    <source>
        <dbReference type="EMBL" id="OGH93904.1"/>
    </source>
</evidence>
<reference evidence="8 9" key="1">
    <citation type="journal article" date="2016" name="Nat. Commun.">
        <title>Thousands of microbial genomes shed light on interconnected biogeochemical processes in an aquifer system.</title>
        <authorList>
            <person name="Anantharaman K."/>
            <person name="Brown C.T."/>
            <person name="Hug L.A."/>
            <person name="Sharon I."/>
            <person name="Castelle C.J."/>
            <person name="Probst A.J."/>
            <person name="Thomas B.C."/>
            <person name="Singh A."/>
            <person name="Wilkins M.J."/>
            <person name="Karaoz U."/>
            <person name="Brodie E.L."/>
            <person name="Williams K.H."/>
            <person name="Hubbard S.S."/>
            <person name="Banfield J.F."/>
        </authorList>
    </citation>
    <scope>NUCLEOTIDE SEQUENCE [LARGE SCALE GENOMIC DNA]</scope>
</reference>
<dbReference type="EMBL" id="MFRE01000015">
    <property type="protein sequence ID" value="OGH93904.1"/>
    <property type="molecule type" value="Genomic_DNA"/>
</dbReference>
<dbReference type="PROSITE" id="PS00105">
    <property type="entry name" value="AA_TRANSFER_CLASS_1"/>
    <property type="match status" value="1"/>
</dbReference>
<dbReference type="InterPro" id="IPR004838">
    <property type="entry name" value="NHTrfase_class1_PyrdxlP-BS"/>
</dbReference>
<name>A0A1F6PD83_9BACT</name>
<dbReference type="GO" id="GO:0006520">
    <property type="term" value="P:amino acid metabolic process"/>
    <property type="evidence" value="ECO:0007669"/>
    <property type="project" value="InterPro"/>
</dbReference>
<dbReference type="AlphaFoldDB" id="A0A1F6PD83"/>
<evidence type="ECO:0000256" key="6">
    <source>
        <dbReference type="RuleBase" id="RU000481"/>
    </source>
</evidence>
<keyword evidence="3 6" id="KW-0032">Aminotransferase</keyword>
<keyword evidence="5" id="KW-0663">Pyridoxal phosphate</keyword>
<accession>A0A1F6PD83</accession>
<dbReference type="EC" id="2.6.1.-" evidence="6"/>
<dbReference type="InterPro" id="IPR004839">
    <property type="entry name" value="Aminotransferase_I/II_large"/>
</dbReference>